<reference evidence="7" key="3">
    <citation type="submission" date="2025-09" db="UniProtKB">
        <authorList>
            <consortium name="Ensembl"/>
        </authorList>
    </citation>
    <scope>IDENTIFICATION</scope>
</reference>
<dbReference type="SUPFAM" id="SSF100895">
    <property type="entry name" value="Kazal-type serine protease inhibitors"/>
    <property type="match status" value="1"/>
</dbReference>
<dbReference type="PROSITE" id="PS51465">
    <property type="entry name" value="KAZAL_2"/>
    <property type="match status" value="1"/>
</dbReference>
<evidence type="ECO:0000259" key="6">
    <source>
        <dbReference type="PROSITE" id="PS51465"/>
    </source>
</evidence>
<evidence type="ECO:0000256" key="1">
    <source>
        <dbReference type="ARBA" id="ARBA00004613"/>
    </source>
</evidence>
<evidence type="ECO:0000256" key="5">
    <source>
        <dbReference type="ARBA" id="ARBA00023157"/>
    </source>
</evidence>
<dbReference type="PRINTS" id="PR00290">
    <property type="entry name" value="KAZALINHBTR"/>
</dbReference>
<evidence type="ECO:0000256" key="4">
    <source>
        <dbReference type="ARBA" id="ARBA00022900"/>
    </source>
</evidence>
<evidence type="ECO:0000313" key="8">
    <source>
        <dbReference type="Proteomes" id="UP000694402"/>
    </source>
</evidence>
<dbReference type="Pfam" id="PF00050">
    <property type="entry name" value="Kazal_1"/>
    <property type="match status" value="1"/>
</dbReference>
<dbReference type="GO" id="GO:0004867">
    <property type="term" value="F:serine-type endopeptidase inhibitor activity"/>
    <property type="evidence" value="ECO:0007669"/>
    <property type="project" value="UniProtKB-KW"/>
</dbReference>
<proteinExistence type="predicted"/>
<dbReference type="SMART" id="SM00280">
    <property type="entry name" value="KAZAL"/>
    <property type="match status" value="1"/>
</dbReference>
<dbReference type="InterPro" id="IPR051597">
    <property type="entry name" value="Bifunctional_prot_inhibitor"/>
</dbReference>
<protein>
    <recommendedName>
        <fullName evidence="6">Kazal-like domain-containing protein</fullName>
    </recommendedName>
</protein>
<dbReference type="PROSITE" id="PS00282">
    <property type="entry name" value="KAZAL_1"/>
    <property type="match status" value="1"/>
</dbReference>
<dbReference type="AlphaFoldDB" id="A0AAZ3NYZ3"/>
<keyword evidence="3" id="KW-0646">Protease inhibitor</keyword>
<evidence type="ECO:0000256" key="2">
    <source>
        <dbReference type="ARBA" id="ARBA00022525"/>
    </source>
</evidence>
<accession>A0AAZ3NYZ3</accession>
<dbReference type="PANTHER" id="PTHR47729">
    <property type="entry name" value="SERINE PEPTIDASE INHIBITOR, KAZAL TYPE 2, TANDEM DUPLICATE 1-RELATED"/>
    <property type="match status" value="1"/>
</dbReference>
<comment type="subcellular location">
    <subcellularLocation>
        <location evidence="1">Secreted</location>
    </subcellularLocation>
</comment>
<reference evidence="7" key="2">
    <citation type="submission" date="2025-08" db="UniProtKB">
        <authorList>
            <consortium name="Ensembl"/>
        </authorList>
    </citation>
    <scope>IDENTIFICATION</scope>
</reference>
<feature type="domain" description="Kazal-like" evidence="6">
    <location>
        <begin position="36"/>
        <end position="91"/>
    </location>
</feature>
<keyword evidence="4" id="KW-0722">Serine protease inhibitor</keyword>
<name>A0AAZ3NYZ3_ONCTS</name>
<dbReference type="InterPro" id="IPR036058">
    <property type="entry name" value="Kazal_dom_sf"/>
</dbReference>
<dbReference type="CDD" id="cd01327">
    <property type="entry name" value="KAZAL_PSTI"/>
    <property type="match status" value="1"/>
</dbReference>
<keyword evidence="2" id="KW-0964">Secreted</keyword>
<sequence length="91" mass="10096">MVFGNSSEIEHSFEMLLENRALAFWNQFTTQPFIQFGPKPSCGDMSQSQACPLNYSPVCGNDGNTYPNECSLCVHRLETNADILIVKDGSC</sequence>
<dbReference type="PANTHER" id="PTHR47729:SF1">
    <property type="entry name" value="OVOMUCOID-LIKE-RELATED"/>
    <property type="match status" value="1"/>
</dbReference>
<organism evidence="7 8">
    <name type="scientific">Oncorhynchus tshawytscha</name>
    <name type="common">Chinook salmon</name>
    <name type="synonym">Salmo tshawytscha</name>
    <dbReference type="NCBI Taxonomy" id="74940"/>
    <lineage>
        <taxon>Eukaryota</taxon>
        <taxon>Metazoa</taxon>
        <taxon>Chordata</taxon>
        <taxon>Craniata</taxon>
        <taxon>Vertebrata</taxon>
        <taxon>Euteleostomi</taxon>
        <taxon>Actinopterygii</taxon>
        <taxon>Neopterygii</taxon>
        <taxon>Teleostei</taxon>
        <taxon>Protacanthopterygii</taxon>
        <taxon>Salmoniformes</taxon>
        <taxon>Salmonidae</taxon>
        <taxon>Salmoninae</taxon>
        <taxon>Oncorhynchus</taxon>
    </lineage>
</organism>
<dbReference type="Ensembl" id="ENSOTST00005176422.1">
    <property type="protein sequence ID" value="ENSOTSP00005109471.1"/>
    <property type="gene ID" value="ENSOTSG00005059834.1"/>
</dbReference>
<dbReference type="InterPro" id="IPR002350">
    <property type="entry name" value="Kazal_dom"/>
</dbReference>
<dbReference type="InterPro" id="IPR001239">
    <property type="entry name" value="Prot_inh_Kazal-m"/>
</dbReference>
<dbReference type="Proteomes" id="UP000694402">
    <property type="component" value="Unassembled WGS sequence"/>
</dbReference>
<dbReference type="GO" id="GO:0005576">
    <property type="term" value="C:extracellular region"/>
    <property type="evidence" value="ECO:0007669"/>
    <property type="project" value="UniProtKB-SubCell"/>
</dbReference>
<reference evidence="8" key="1">
    <citation type="journal article" date="2018" name="PLoS ONE">
        <title>Chinook salmon (Oncorhynchus tshawytscha) genome and transcriptome.</title>
        <authorList>
            <person name="Christensen K.A."/>
            <person name="Leong J.S."/>
            <person name="Sakhrani D."/>
            <person name="Biagi C.A."/>
            <person name="Minkley D.R."/>
            <person name="Withler R.E."/>
            <person name="Rondeau E.B."/>
            <person name="Koop B.F."/>
            <person name="Devlin R.H."/>
        </authorList>
    </citation>
    <scope>NUCLEOTIDE SEQUENCE [LARGE SCALE GENOMIC DNA]</scope>
</reference>
<evidence type="ECO:0000256" key="3">
    <source>
        <dbReference type="ARBA" id="ARBA00022690"/>
    </source>
</evidence>
<keyword evidence="5" id="KW-1015">Disulfide bond</keyword>
<dbReference type="GeneTree" id="ENSGT01030000234799"/>
<evidence type="ECO:0000313" key="7">
    <source>
        <dbReference type="Ensembl" id="ENSOTSP00005109471.1"/>
    </source>
</evidence>
<dbReference type="Gene3D" id="3.30.60.30">
    <property type="match status" value="1"/>
</dbReference>
<keyword evidence="8" id="KW-1185">Reference proteome</keyword>